<comment type="similarity">
    <text evidence="1">Belongs to the SUI1 family.</text>
</comment>
<dbReference type="CDD" id="cd11567">
    <property type="entry name" value="YciH_like"/>
    <property type="match status" value="1"/>
</dbReference>
<protein>
    <submittedName>
        <fullName evidence="5">Translation initiation factor SUI1-like protein</fullName>
    </submittedName>
</protein>
<dbReference type="Pfam" id="PF01253">
    <property type="entry name" value="SUI1"/>
    <property type="match status" value="1"/>
</dbReference>
<dbReference type="GO" id="GO:0001731">
    <property type="term" value="P:formation of translation preinitiation complex"/>
    <property type="evidence" value="ECO:0007669"/>
    <property type="project" value="TreeGrafter"/>
</dbReference>
<dbReference type="PANTHER" id="PTHR12789">
    <property type="entry name" value="DENSITY-REGULATED PROTEIN HOMOLOG"/>
    <property type="match status" value="1"/>
</dbReference>
<evidence type="ECO:0000313" key="6">
    <source>
        <dbReference type="Proteomes" id="UP000036367"/>
    </source>
</evidence>
<keyword evidence="2" id="KW-0810">Translation regulation</keyword>
<gene>
    <name evidence="5" type="ORF">RISK_005560</name>
</gene>
<dbReference type="SUPFAM" id="SSF55159">
    <property type="entry name" value="eIF1-like"/>
    <property type="match status" value="1"/>
</dbReference>
<dbReference type="PANTHER" id="PTHR12789:SF0">
    <property type="entry name" value="DENSITY-REGULATED PROTEIN"/>
    <property type="match status" value="1"/>
</dbReference>
<comment type="caution">
    <text evidence="5">The sequence shown here is derived from an EMBL/GenBank/DDBJ whole genome shotgun (WGS) entry which is preliminary data.</text>
</comment>
<dbReference type="PIRSF" id="PIRSF037511">
    <property type="entry name" value="Transl_init_SUI1_pro"/>
    <property type="match status" value="1"/>
</dbReference>
<reference evidence="5" key="1">
    <citation type="submission" date="2015-05" db="EMBL/GenBank/DDBJ databases">
        <title>Permanent draft genome of Rhodopirellula islandicus K833.</title>
        <authorList>
            <person name="Kizina J."/>
            <person name="Richter M."/>
            <person name="Glockner F.O."/>
            <person name="Harder J."/>
        </authorList>
    </citation>
    <scope>NUCLEOTIDE SEQUENCE [LARGE SCALE GENOMIC DNA]</scope>
    <source>
        <strain evidence="5">K833</strain>
    </source>
</reference>
<dbReference type="RefSeq" id="WP_047816530.1">
    <property type="nucleotide sequence ID" value="NZ_LECT01000044.1"/>
</dbReference>
<feature type="domain" description="SUI1" evidence="4">
    <location>
        <begin position="54"/>
        <end position="122"/>
    </location>
</feature>
<dbReference type="EMBL" id="LECT01000044">
    <property type="protein sequence ID" value="KLU02494.1"/>
    <property type="molecule type" value="Genomic_DNA"/>
</dbReference>
<keyword evidence="3" id="KW-0648">Protein biosynthesis</keyword>
<keyword evidence="6" id="KW-1185">Reference proteome</keyword>
<name>A0A0J1EAF6_RHOIS</name>
<dbReference type="GO" id="GO:0006417">
    <property type="term" value="P:regulation of translation"/>
    <property type="evidence" value="ECO:0007669"/>
    <property type="project" value="UniProtKB-KW"/>
</dbReference>
<proteinExistence type="inferred from homology"/>
<dbReference type="GO" id="GO:0002188">
    <property type="term" value="P:translation reinitiation"/>
    <property type="evidence" value="ECO:0007669"/>
    <property type="project" value="TreeGrafter"/>
</dbReference>
<dbReference type="Proteomes" id="UP000036367">
    <property type="component" value="Unassembled WGS sequence"/>
</dbReference>
<dbReference type="InterPro" id="IPR001950">
    <property type="entry name" value="SUI1"/>
</dbReference>
<dbReference type="InterPro" id="IPR036877">
    <property type="entry name" value="SUI1_dom_sf"/>
</dbReference>
<evidence type="ECO:0000256" key="3">
    <source>
        <dbReference type="ARBA" id="ARBA00022917"/>
    </source>
</evidence>
<evidence type="ECO:0000259" key="4">
    <source>
        <dbReference type="PROSITE" id="PS50296"/>
    </source>
</evidence>
<evidence type="ECO:0000313" key="5">
    <source>
        <dbReference type="EMBL" id="KLU02494.1"/>
    </source>
</evidence>
<sequence length="127" mass="14073">MTRLFAGTPFDIPPTCDLCGQKESECQCTPLQKADVEAEKQREADRLPPEKQTARVRLDRRKGGRTVTLVEGLTSRANDLPELLGKLQSACGAGGTVKKADELIELQGDHVDRVRQKLGEIGYRLRK</sequence>
<dbReference type="OrthoDB" id="9792915at2"/>
<dbReference type="GO" id="GO:0003729">
    <property type="term" value="F:mRNA binding"/>
    <property type="evidence" value="ECO:0007669"/>
    <property type="project" value="TreeGrafter"/>
</dbReference>
<dbReference type="InterPro" id="IPR005872">
    <property type="entry name" value="SUI1_arc_bac"/>
</dbReference>
<dbReference type="Gene3D" id="3.30.780.10">
    <property type="entry name" value="SUI1-like domain"/>
    <property type="match status" value="1"/>
</dbReference>
<dbReference type="GO" id="GO:0003743">
    <property type="term" value="F:translation initiation factor activity"/>
    <property type="evidence" value="ECO:0007669"/>
    <property type="project" value="UniProtKB-KW"/>
</dbReference>
<evidence type="ECO:0000256" key="2">
    <source>
        <dbReference type="ARBA" id="ARBA00022845"/>
    </source>
</evidence>
<evidence type="ECO:0000256" key="1">
    <source>
        <dbReference type="ARBA" id="ARBA00005422"/>
    </source>
</evidence>
<dbReference type="PROSITE" id="PS50296">
    <property type="entry name" value="SUI1"/>
    <property type="match status" value="1"/>
</dbReference>
<dbReference type="PATRIC" id="fig|595434.4.peg.5279"/>
<dbReference type="STRING" id="595434.RISK_005560"/>
<dbReference type="AlphaFoldDB" id="A0A0J1EAF6"/>
<dbReference type="InterPro" id="IPR050318">
    <property type="entry name" value="DENR/SUI1_TIF"/>
</dbReference>
<organism evidence="5 6">
    <name type="scientific">Rhodopirellula islandica</name>
    <dbReference type="NCBI Taxonomy" id="595434"/>
    <lineage>
        <taxon>Bacteria</taxon>
        <taxon>Pseudomonadati</taxon>
        <taxon>Planctomycetota</taxon>
        <taxon>Planctomycetia</taxon>
        <taxon>Pirellulales</taxon>
        <taxon>Pirellulaceae</taxon>
        <taxon>Rhodopirellula</taxon>
    </lineage>
</organism>
<accession>A0A0J1EAF6</accession>